<sequence>MQNTSRLISFEQLRYFLALTQELHFTRAAEKCNIAQPPFSRSISKLEDSLNTPLIIRKNRTIELTQAGILFAQYASQILTLLDEGVSAVQATQPAAHSLRLGMLEYAFTVFEEQFIESFSTQHPHIHLELVDLPPEHLAFAVTHGAIDLQFAALTDRDRLPVRSGLRESIMITEPIAVLLHETHPLAQAKMLRIGDLVQQRLVLFERNRAPDVYRTVMQAFSDHGIQTKIELEVGFFQTMIAAVRKTNRIGLVPLSANSLIPAEMKVIPIAATDMPNIRLSLVWSESKESPELLAFVQWVFQHRPNAIRRRQLHNTSR</sequence>
<dbReference type="InterPro" id="IPR005119">
    <property type="entry name" value="LysR_subst-bd"/>
</dbReference>
<dbReference type="PRINTS" id="PR00039">
    <property type="entry name" value="HTHLYSR"/>
</dbReference>
<dbReference type="Gene3D" id="1.10.10.10">
    <property type="entry name" value="Winged helix-like DNA-binding domain superfamily/Winged helix DNA-binding domain"/>
    <property type="match status" value="1"/>
</dbReference>
<keyword evidence="2" id="KW-0805">Transcription regulation</keyword>
<dbReference type="SUPFAM" id="SSF46785">
    <property type="entry name" value="Winged helix' DNA-binding domain"/>
    <property type="match status" value="1"/>
</dbReference>
<dbReference type="InterPro" id="IPR000847">
    <property type="entry name" value="LysR_HTH_N"/>
</dbReference>
<reference evidence="6" key="1">
    <citation type="submission" date="2023-08" db="EMBL/GenBank/DDBJ databases">
        <title>Emergence of clinically-relevant ST2 carbapenem-resistant Acinetobacter baumannii strains in hospital sewages in Zhejiang, East of China.</title>
        <authorList>
            <person name="Kaichao C."/>
            <person name="Zhang R."/>
        </authorList>
    </citation>
    <scope>NUCLEOTIDE SEQUENCE</scope>
    <source>
        <strain evidence="6">M-RB-37</strain>
    </source>
</reference>
<dbReference type="Pfam" id="PF00126">
    <property type="entry name" value="HTH_1"/>
    <property type="match status" value="1"/>
</dbReference>
<dbReference type="Pfam" id="PF03466">
    <property type="entry name" value="LysR_substrate"/>
    <property type="match status" value="1"/>
</dbReference>
<dbReference type="EMBL" id="JAVIDL010000003">
    <property type="protein sequence ID" value="MDQ8934607.1"/>
    <property type="molecule type" value="Genomic_DNA"/>
</dbReference>
<evidence type="ECO:0000256" key="3">
    <source>
        <dbReference type="ARBA" id="ARBA00023125"/>
    </source>
</evidence>
<keyword evidence="3" id="KW-0238">DNA-binding</keyword>
<accession>A0AAW8J684</accession>
<dbReference type="InterPro" id="IPR036388">
    <property type="entry name" value="WH-like_DNA-bd_sf"/>
</dbReference>
<dbReference type="PANTHER" id="PTHR30346:SF28">
    <property type="entry name" value="HTH-TYPE TRANSCRIPTIONAL REGULATOR CYNR"/>
    <property type="match status" value="1"/>
</dbReference>
<keyword evidence="4" id="KW-0804">Transcription</keyword>
<dbReference type="CDD" id="cd08414">
    <property type="entry name" value="PBP2_LTTR_aromatics_like"/>
    <property type="match status" value="1"/>
</dbReference>
<comment type="similarity">
    <text evidence="1">Belongs to the LysR transcriptional regulatory family.</text>
</comment>
<evidence type="ECO:0000256" key="4">
    <source>
        <dbReference type="ARBA" id="ARBA00023163"/>
    </source>
</evidence>
<evidence type="ECO:0000259" key="5">
    <source>
        <dbReference type="PROSITE" id="PS50931"/>
    </source>
</evidence>
<organism evidence="6 7">
    <name type="scientific">Acinetobacter rudis</name>
    <dbReference type="NCBI Taxonomy" id="632955"/>
    <lineage>
        <taxon>Bacteria</taxon>
        <taxon>Pseudomonadati</taxon>
        <taxon>Pseudomonadota</taxon>
        <taxon>Gammaproteobacteria</taxon>
        <taxon>Moraxellales</taxon>
        <taxon>Moraxellaceae</taxon>
        <taxon>Acinetobacter</taxon>
    </lineage>
</organism>
<dbReference type="GO" id="GO:0003677">
    <property type="term" value="F:DNA binding"/>
    <property type="evidence" value="ECO:0007669"/>
    <property type="project" value="UniProtKB-KW"/>
</dbReference>
<gene>
    <name evidence="6" type="ORF">RFH47_02485</name>
</gene>
<dbReference type="PANTHER" id="PTHR30346">
    <property type="entry name" value="TRANSCRIPTIONAL DUAL REGULATOR HCAR-RELATED"/>
    <property type="match status" value="1"/>
</dbReference>
<evidence type="ECO:0000256" key="1">
    <source>
        <dbReference type="ARBA" id="ARBA00009437"/>
    </source>
</evidence>
<dbReference type="Proteomes" id="UP001243844">
    <property type="component" value="Unassembled WGS sequence"/>
</dbReference>
<proteinExistence type="inferred from homology"/>
<evidence type="ECO:0000256" key="2">
    <source>
        <dbReference type="ARBA" id="ARBA00023015"/>
    </source>
</evidence>
<evidence type="ECO:0000313" key="6">
    <source>
        <dbReference type="EMBL" id="MDQ8934607.1"/>
    </source>
</evidence>
<dbReference type="FunFam" id="1.10.10.10:FF:000001">
    <property type="entry name" value="LysR family transcriptional regulator"/>
    <property type="match status" value="1"/>
</dbReference>
<name>A0AAW8J684_9GAMM</name>
<dbReference type="Gene3D" id="3.40.190.10">
    <property type="entry name" value="Periplasmic binding protein-like II"/>
    <property type="match status" value="2"/>
</dbReference>
<dbReference type="SUPFAM" id="SSF53850">
    <property type="entry name" value="Periplasmic binding protein-like II"/>
    <property type="match status" value="1"/>
</dbReference>
<protein>
    <submittedName>
        <fullName evidence="6">LysR family transcriptional regulator</fullName>
    </submittedName>
</protein>
<evidence type="ECO:0000313" key="7">
    <source>
        <dbReference type="Proteomes" id="UP001243844"/>
    </source>
</evidence>
<comment type="caution">
    <text evidence="6">The sequence shown here is derived from an EMBL/GenBank/DDBJ whole genome shotgun (WGS) entry which is preliminary data.</text>
</comment>
<dbReference type="GO" id="GO:0032993">
    <property type="term" value="C:protein-DNA complex"/>
    <property type="evidence" value="ECO:0007669"/>
    <property type="project" value="TreeGrafter"/>
</dbReference>
<dbReference type="GO" id="GO:0003700">
    <property type="term" value="F:DNA-binding transcription factor activity"/>
    <property type="evidence" value="ECO:0007669"/>
    <property type="project" value="InterPro"/>
</dbReference>
<dbReference type="PROSITE" id="PS50931">
    <property type="entry name" value="HTH_LYSR"/>
    <property type="match status" value="1"/>
</dbReference>
<dbReference type="RefSeq" id="WP_308980810.1">
    <property type="nucleotide sequence ID" value="NZ_JAVIDL010000003.1"/>
</dbReference>
<feature type="domain" description="HTH lysR-type" evidence="5">
    <location>
        <begin position="8"/>
        <end position="65"/>
    </location>
</feature>
<dbReference type="InterPro" id="IPR036390">
    <property type="entry name" value="WH_DNA-bd_sf"/>
</dbReference>
<dbReference type="AlphaFoldDB" id="A0AAW8J684"/>